<dbReference type="EMBL" id="BAAABW010000026">
    <property type="protein sequence ID" value="GAA0363862.1"/>
    <property type="molecule type" value="Genomic_DNA"/>
</dbReference>
<accession>A0ABP3H9D0</accession>
<evidence type="ECO:0000313" key="2">
    <source>
        <dbReference type="Proteomes" id="UP001500063"/>
    </source>
</evidence>
<sequence length="57" mass="6065">MPRPRVPNAKAAVTVGCEDCAKIRTSLANAARQGDIDRVGTLDVVLGRHERSAHVQG</sequence>
<comment type="caution">
    <text evidence="1">The sequence shown here is derived from an EMBL/GenBank/DDBJ whole genome shotgun (WGS) entry which is preliminary data.</text>
</comment>
<dbReference type="Proteomes" id="UP001500063">
    <property type="component" value="Unassembled WGS sequence"/>
</dbReference>
<reference evidence="2" key="1">
    <citation type="journal article" date="2019" name="Int. J. Syst. Evol. Microbiol.">
        <title>The Global Catalogue of Microorganisms (GCM) 10K type strain sequencing project: providing services to taxonomists for standard genome sequencing and annotation.</title>
        <authorList>
            <consortium name="The Broad Institute Genomics Platform"/>
            <consortium name="The Broad Institute Genome Sequencing Center for Infectious Disease"/>
            <person name="Wu L."/>
            <person name="Ma J."/>
        </authorList>
    </citation>
    <scope>NUCLEOTIDE SEQUENCE [LARGE SCALE GENOMIC DNA]</scope>
    <source>
        <strain evidence="2">JCM 4565</strain>
    </source>
</reference>
<gene>
    <name evidence="1" type="ORF">GCM10010319_47070</name>
</gene>
<name>A0ABP3H9D0_9ACTN</name>
<proteinExistence type="predicted"/>
<evidence type="ECO:0000313" key="1">
    <source>
        <dbReference type="EMBL" id="GAA0363862.1"/>
    </source>
</evidence>
<keyword evidence="2" id="KW-1185">Reference proteome</keyword>
<protein>
    <submittedName>
        <fullName evidence="1">Uncharacterized protein</fullName>
    </submittedName>
</protein>
<dbReference type="RefSeq" id="WP_344120620.1">
    <property type="nucleotide sequence ID" value="NZ_BAAABW010000026.1"/>
</dbReference>
<organism evidence="1 2">
    <name type="scientific">Streptomyces blastmyceticus</name>
    <dbReference type="NCBI Taxonomy" id="68180"/>
    <lineage>
        <taxon>Bacteria</taxon>
        <taxon>Bacillati</taxon>
        <taxon>Actinomycetota</taxon>
        <taxon>Actinomycetes</taxon>
        <taxon>Kitasatosporales</taxon>
        <taxon>Streptomycetaceae</taxon>
        <taxon>Streptomyces</taxon>
    </lineage>
</organism>